<dbReference type="Pfam" id="PF00459">
    <property type="entry name" value="Inositol_P"/>
    <property type="match status" value="1"/>
</dbReference>
<dbReference type="GO" id="GO:0008934">
    <property type="term" value="F:inositol monophosphate 1-phosphatase activity"/>
    <property type="evidence" value="ECO:0007669"/>
    <property type="project" value="TreeGrafter"/>
</dbReference>
<evidence type="ECO:0000256" key="3">
    <source>
        <dbReference type="ARBA" id="ARBA00022801"/>
    </source>
</evidence>
<evidence type="ECO:0000256" key="2">
    <source>
        <dbReference type="ARBA" id="ARBA00022723"/>
    </source>
</evidence>
<feature type="binding site" evidence="5">
    <location>
        <position position="78"/>
    </location>
    <ligand>
        <name>Mg(2+)</name>
        <dbReference type="ChEBI" id="CHEBI:18420"/>
        <label>1</label>
        <note>catalytic</note>
    </ligand>
</feature>
<dbReference type="InterPro" id="IPR000760">
    <property type="entry name" value="Inositol_monophosphatase-like"/>
</dbReference>
<dbReference type="EMBL" id="JAMQGP010000007">
    <property type="protein sequence ID" value="MCM2680669.1"/>
    <property type="molecule type" value="Genomic_DNA"/>
</dbReference>
<evidence type="ECO:0000313" key="7">
    <source>
        <dbReference type="Proteomes" id="UP001165393"/>
    </source>
</evidence>
<keyword evidence="3" id="KW-0378">Hydrolase</keyword>
<comment type="cofactor">
    <cofactor evidence="5">
        <name>Mg(2+)</name>
        <dbReference type="ChEBI" id="CHEBI:18420"/>
    </cofactor>
</comment>
<dbReference type="PRINTS" id="PR00377">
    <property type="entry name" value="IMPHPHTASES"/>
</dbReference>
<feature type="binding site" evidence="5">
    <location>
        <position position="104"/>
    </location>
    <ligand>
        <name>Mg(2+)</name>
        <dbReference type="ChEBI" id="CHEBI:18420"/>
        <label>1</label>
        <note>catalytic</note>
    </ligand>
</feature>
<evidence type="ECO:0000256" key="1">
    <source>
        <dbReference type="ARBA" id="ARBA00009759"/>
    </source>
</evidence>
<dbReference type="PROSITE" id="PS00629">
    <property type="entry name" value="IMP_1"/>
    <property type="match status" value="1"/>
</dbReference>
<proteinExistence type="inferred from homology"/>
<reference evidence="6 7" key="1">
    <citation type="journal article" date="2013" name="Antonie Van Leeuwenhoek">
        <title>Echinimonas agarilytica gen. nov., sp. nov., a new gammaproteobacterium isolated from the sea urchin Strongylocentrotus intermedius.</title>
        <authorList>
            <person name="Nedashkovskaya O.I."/>
            <person name="Stenkova A.M."/>
            <person name="Zhukova N.V."/>
            <person name="Van Trappen S."/>
            <person name="Lee J.S."/>
            <person name="Kim S.B."/>
        </authorList>
    </citation>
    <scope>NUCLEOTIDE SEQUENCE [LARGE SCALE GENOMIC DNA]</scope>
    <source>
        <strain evidence="6 7">KMM 6351</strain>
    </source>
</reference>
<dbReference type="GO" id="GO:0007165">
    <property type="term" value="P:signal transduction"/>
    <property type="evidence" value="ECO:0007669"/>
    <property type="project" value="TreeGrafter"/>
</dbReference>
<dbReference type="SUPFAM" id="SSF56655">
    <property type="entry name" value="Carbohydrate phosphatase"/>
    <property type="match status" value="1"/>
</dbReference>
<comment type="similarity">
    <text evidence="1">Belongs to the inositol monophosphatase superfamily.</text>
</comment>
<dbReference type="AlphaFoldDB" id="A0AA41W9K9"/>
<feature type="binding site" evidence="5">
    <location>
        <position position="103"/>
    </location>
    <ligand>
        <name>Mg(2+)</name>
        <dbReference type="ChEBI" id="CHEBI:18420"/>
        <label>1</label>
        <note>catalytic</note>
    </ligand>
</feature>
<evidence type="ECO:0000313" key="6">
    <source>
        <dbReference type="EMBL" id="MCM2680669.1"/>
    </source>
</evidence>
<dbReference type="GO" id="GO:0046872">
    <property type="term" value="F:metal ion binding"/>
    <property type="evidence" value="ECO:0007669"/>
    <property type="project" value="UniProtKB-KW"/>
</dbReference>
<dbReference type="Gene3D" id="3.40.190.80">
    <property type="match status" value="1"/>
</dbReference>
<organism evidence="6 7">
    <name type="scientific">Echinimonas agarilytica</name>
    <dbReference type="NCBI Taxonomy" id="1215918"/>
    <lineage>
        <taxon>Bacteria</taxon>
        <taxon>Pseudomonadati</taxon>
        <taxon>Pseudomonadota</taxon>
        <taxon>Gammaproteobacteria</taxon>
        <taxon>Alteromonadales</taxon>
        <taxon>Echinimonadaceae</taxon>
        <taxon>Echinimonas</taxon>
    </lineage>
</organism>
<gene>
    <name evidence="6" type="ORF">NAF29_13455</name>
</gene>
<dbReference type="RefSeq" id="WP_251262155.1">
    <property type="nucleotide sequence ID" value="NZ_JAMQGP010000007.1"/>
</dbReference>
<feature type="binding site" evidence="5">
    <location>
        <position position="101"/>
    </location>
    <ligand>
        <name>Mg(2+)</name>
        <dbReference type="ChEBI" id="CHEBI:18420"/>
        <label>1</label>
        <note>catalytic</note>
    </ligand>
</feature>
<sequence length="317" mass="34372">MLNTTQIQQLLSVATTAALRAGEYIQNVDRSLVDVKTKQAGSSDASQIVTQVDVDCEALIYQILKPTLKHFQIAFLGEESAASQAVGDHPRLVLPYFWCVDPLDGTLPFTQNMAGYAVSIALVGQDGQPIFGVIYDPVTHTIYQGVNHSATSFGASVVTRQQRIWTPNLQSDSSVKQQVLTLFVDRSFRSQQGFSQAVKLLKQRACQMGYSDIKIHHKAGAVMNAVGVLEHAPACYFKLPKQALGGGSLWDFAATSALGTAAGAWVSDMFGNPLPLNQPDSVFMNRCGVLFASDTDIAEQVLALFGELDTSFKFQCT</sequence>
<dbReference type="InterPro" id="IPR020583">
    <property type="entry name" value="Inositol_monoP_metal-BS"/>
</dbReference>
<keyword evidence="4 5" id="KW-0460">Magnesium</keyword>
<dbReference type="PANTHER" id="PTHR20854:SF4">
    <property type="entry name" value="INOSITOL-1-MONOPHOSPHATASE-RELATED"/>
    <property type="match status" value="1"/>
</dbReference>
<dbReference type="GO" id="GO:0006020">
    <property type="term" value="P:inositol metabolic process"/>
    <property type="evidence" value="ECO:0007669"/>
    <property type="project" value="TreeGrafter"/>
</dbReference>
<evidence type="ECO:0000256" key="5">
    <source>
        <dbReference type="PIRSR" id="PIRSR600760-2"/>
    </source>
</evidence>
<keyword evidence="7" id="KW-1185">Reference proteome</keyword>
<evidence type="ECO:0000256" key="4">
    <source>
        <dbReference type="ARBA" id="ARBA00022842"/>
    </source>
</evidence>
<protein>
    <submittedName>
        <fullName evidence="6">Inositol-1-monophosphatase</fullName>
    </submittedName>
</protein>
<dbReference type="Gene3D" id="3.30.540.10">
    <property type="entry name" value="Fructose-1,6-Bisphosphatase, subunit A, domain 1"/>
    <property type="match status" value="1"/>
</dbReference>
<accession>A0AA41W9K9</accession>
<dbReference type="Proteomes" id="UP001165393">
    <property type="component" value="Unassembled WGS sequence"/>
</dbReference>
<dbReference type="PANTHER" id="PTHR20854">
    <property type="entry name" value="INOSITOL MONOPHOSPHATASE"/>
    <property type="match status" value="1"/>
</dbReference>
<feature type="binding site" evidence="5">
    <location>
        <position position="251"/>
    </location>
    <ligand>
        <name>Mg(2+)</name>
        <dbReference type="ChEBI" id="CHEBI:18420"/>
        <label>1</label>
        <note>catalytic</note>
    </ligand>
</feature>
<comment type="caution">
    <text evidence="6">The sequence shown here is derived from an EMBL/GenBank/DDBJ whole genome shotgun (WGS) entry which is preliminary data.</text>
</comment>
<name>A0AA41W9K9_9GAMM</name>
<keyword evidence="2 5" id="KW-0479">Metal-binding</keyword>